<comment type="caution">
    <text evidence="2">The sequence shown here is derived from an EMBL/GenBank/DDBJ whole genome shotgun (WGS) entry which is preliminary data.</text>
</comment>
<name>A0A8J8T3F4_HALGN</name>
<proteinExistence type="predicted"/>
<dbReference type="AlphaFoldDB" id="A0A8J8T3F4"/>
<gene>
    <name evidence="2" type="ORF">FGO68_gene16967</name>
</gene>
<dbReference type="InterPro" id="IPR042120">
    <property type="entry name" value="MutL_C_dimsub"/>
</dbReference>
<dbReference type="GO" id="GO:0032300">
    <property type="term" value="C:mismatch repair complex"/>
    <property type="evidence" value="ECO:0007669"/>
    <property type="project" value="InterPro"/>
</dbReference>
<organism evidence="2 3">
    <name type="scientific">Halteria grandinella</name>
    <dbReference type="NCBI Taxonomy" id="5974"/>
    <lineage>
        <taxon>Eukaryota</taxon>
        <taxon>Sar</taxon>
        <taxon>Alveolata</taxon>
        <taxon>Ciliophora</taxon>
        <taxon>Intramacronucleata</taxon>
        <taxon>Spirotrichea</taxon>
        <taxon>Stichotrichia</taxon>
        <taxon>Sporadotrichida</taxon>
        <taxon>Halteriidae</taxon>
        <taxon>Halteria</taxon>
    </lineage>
</organism>
<protein>
    <recommendedName>
        <fullName evidence="1">MutL C-terminal dimerisation domain-containing protein</fullName>
    </recommendedName>
</protein>
<evidence type="ECO:0000313" key="2">
    <source>
        <dbReference type="EMBL" id="TNV80779.1"/>
    </source>
</evidence>
<evidence type="ECO:0000259" key="1">
    <source>
        <dbReference type="SMART" id="SM00853"/>
    </source>
</evidence>
<dbReference type="PANTHER" id="PTHR10073:SF47">
    <property type="entry name" value="DNA MISMATCH REPAIR PROTEIN MLH3"/>
    <property type="match status" value="1"/>
</dbReference>
<accession>A0A8J8T3F4</accession>
<dbReference type="GO" id="GO:0006298">
    <property type="term" value="P:mismatch repair"/>
    <property type="evidence" value="ECO:0007669"/>
    <property type="project" value="InterPro"/>
</dbReference>
<dbReference type="InterPro" id="IPR037198">
    <property type="entry name" value="MutL_C_sf"/>
</dbReference>
<dbReference type="InterPro" id="IPR014790">
    <property type="entry name" value="MutL_C"/>
</dbReference>
<keyword evidence="3" id="KW-1185">Reference proteome</keyword>
<dbReference type="Proteomes" id="UP000785679">
    <property type="component" value="Unassembled WGS sequence"/>
</dbReference>
<evidence type="ECO:0000313" key="3">
    <source>
        <dbReference type="Proteomes" id="UP000785679"/>
    </source>
</evidence>
<dbReference type="SMART" id="SM00853">
    <property type="entry name" value="MutL_C"/>
    <property type="match status" value="1"/>
</dbReference>
<sequence>MHLLFIKDVYEGQFTTSLKHLPNLIILSLPSSSSDLVQHVLSEFIKRTKLGFKSEKYSKIVRDQEMELEQRFDDALDIVAGDFEEDIIEQVTPKDSQQVQYNLHQTKQHAKCSRVSPFIRKVGLRERPKMIEQEVPYSITPQKQKQSTVTFDAILSMKRSEKRIRATQPLKPQPVHRERCHQIYQDISRIEEVFKQSVNLNIKDLSRLELLNQIDETFLLGRLDRMIIALDQHAMHERINLEQLEKLYKDRASQIVEREENLMKFESFIASHLPLERMRVNEEIDLGRRFKLLLVMKDQRDYFYQHGWKYRIDGEWILIDEIPVVFGHKFTPELLLHQVESSKGLITTKPKIPPYAHEVLKMKACRYAVKFGQKLNLDLEAMKLVEHLKSCKRPFICAHGRPTVYVLGSF</sequence>
<dbReference type="SUPFAM" id="SSF118116">
    <property type="entry name" value="DNA mismatch repair protein MutL"/>
    <property type="match status" value="1"/>
</dbReference>
<reference evidence="2" key="1">
    <citation type="submission" date="2019-06" db="EMBL/GenBank/DDBJ databases">
        <authorList>
            <person name="Zheng W."/>
        </authorList>
    </citation>
    <scope>NUCLEOTIDE SEQUENCE</scope>
    <source>
        <strain evidence="2">QDHG01</strain>
    </source>
</reference>
<dbReference type="OrthoDB" id="442233at2759"/>
<dbReference type="Gene3D" id="3.30.1540.20">
    <property type="entry name" value="MutL, C-terminal domain, dimerisation subdomain"/>
    <property type="match status" value="1"/>
</dbReference>
<dbReference type="GO" id="GO:0005524">
    <property type="term" value="F:ATP binding"/>
    <property type="evidence" value="ECO:0007669"/>
    <property type="project" value="InterPro"/>
</dbReference>
<dbReference type="GO" id="GO:0140664">
    <property type="term" value="F:ATP-dependent DNA damage sensor activity"/>
    <property type="evidence" value="ECO:0007669"/>
    <property type="project" value="InterPro"/>
</dbReference>
<dbReference type="PANTHER" id="PTHR10073">
    <property type="entry name" value="DNA MISMATCH REPAIR PROTEIN MLH, PMS, MUTL"/>
    <property type="match status" value="1"/>
</dbReference>
<dbReference type="InterPro" id="IPR042121">
    <property type="entry name" value="MutL_C_regsub"/>
</dbReference>
<dbReference type="GO" id="GO:0016887">
    <property type="term" value="F:ATP hydrolysis activity"/>
    <property type="evidence" value="ECO:0007669"/>
    <property type="project" value="InterPro"/>
</dbReference>
<dbReference type="InterPro" id="IPR038973">
    <property type="entry name" value="MutL/Mlh/Pms-like"/>
</dbReference>
<feature type="domain" description="MutL C-terminal dimerisation" evidence="1">
    <location>
        <begin position="210"/>
        <end position="375"/>
    </location>
</feature>
<dbReference type="Gene3D" id="3.30.1370.100">
    <property type="entry name" value="MutL, C-terminal domain, regulatory subdomain"/>
    <property type="match status" value="1"/>
</dbReference>
<dbReference type="EMBL" id="RRYP01007051">
    <property type="protein sequence ID" value="TNV80779.1"/>
    <property type="molecule type" value="Genomic_DNA"/>
</dbReference>